<comment type="caution">
    <text evidence="7">The sequence shown here is derived from an EMBL/GenBank/DDBJ whole genome shotgun (WGS) entry which is preliminary data.</text>
</comment>
<reference evidence="7 8" key="1">
    <citation type="submission" date="2021-10" db="EMBL/GenBank/DDBJ databases">
        <authorList>
            <person name="Criscuolo A."/>
        </authorList>
    </citation>
    <scope>NUCLEOTIDE SEQUENCE [LARGE SCALE GENOMIC DNA]</scope>
    <source>
        <strain evidence="8">CIP 111899</strain>
    </source>
</reference>
<dbReference type="SUPFAM" id="SSF46689">
    <property type="entry name" value="Homeodomain-like"/>
    <property type="match status" value="1"/>
</dbReference>
<evidence type="ECO:0000256" key="1">
    <source>
        <dbReference type="ARBA" id="ARBA00009913"/>
    </source>
</evidence>
<keyword evidence="8" id="KW-1185">Reference proteome</keyword>
<evidence type="ECO:0000313" key="8">
    <source>
        <dbReference type="Proteomes" id="UP000789423"/>
    </source>
</evidence>
<evidence type="ECO:0000256" key="3">
    <source>
        <dbReference type="ARBA" id="ARBA00023125"/>
    </source>
</evidence>
<dbReference type="InterPro" id="IPR040652">
    <property type="entry name" value="Cry35Ab1_HTH"/>
</dbReference>
<accession>A0ABM8YAQ3</accession>
<dbReference type="RefSeq" id="WP_230574925.1">
    <property type="nucleotide sequence ID" value="NZ_CAKJTI010000007.1"/>
</dbReference>
<dbReference type="PROSITE" id="PS51736">
    <property type="entry name" value="RECOMBINASES_3"/>
    <property type="match status" value="1"/>
</dbReference>
<dbReference type="InterPro" id="IPR006119">
    <property type="entry name" value="Resolv_N"/>
</dbReference>
<evidence type="ECO:0000256" key="5">
    <source>
        <dbReference type="PROSITE-ProRule" id="PRU10137"/>
    </source>
</evidence>
<organism evidence="7 8">
    <name type="scientific">Bacillus rhizoplanae</name>
    <dbReference type="NCBI Taxonomy" id="2880966"/>
    <lineage>
        <taxon>Bacteria</taxon>
        <taxon>Bacillati</taxon>
        <taxon>Bacillota</taxon>
        <taxon>Bacilli</taxon>
        <taxon>Bacillales</taxon>
        <taxon>Bacillaceae</taxon>
        <taxon>Bacillus</taxon>
    </lineage>
</organism>
<gene>
    <name evidence="7" type="primary">hin_2</name>
    <name evidence="7" type="ORF">BACCIP111899_01989</name>
</gene>
<dbReference type="InterPro" id="IPR009057">
    <property type="entry name" value="Homeodomain-like_sf"/>
</dbReference>
<dbReference type="PROSITE" id="PS00397">
    <property type="entry name" value="RECOMBINASES_1"/>
    <property type="match status" value="1"/>
</dbReference>
<dbReference type="InterPro" id="IPR050639">
    <property type="entry name" value="SSR_resolvase"/>
</dbReference>
<protein>
    <submittedName>
        <fullName evidence="7">DNA-invertase hin</fullName>
    </submittedName>
</protein>
<dbReference type="InterPro" id="IPR036162">
    <property type="entry name" value="Resolvase-like_N_sf"/>
</dbReference>
<keyword evidence="2" id="KW-0229">DNA integration</keyword>
<dbReference type="CDD" id="cd03768">
    <property type="entry name" value="SR_ResInv"/>
    <property type="match status" value="1"/>
</dbReference>
<dbReference type="Gene3D" id="1.10.10.60">
    <property type="entry name" value="Homeodomain-like"/>
    <property type="match status" value="1"/>
</dbReference>
<keyword evidence="3" id="KW-0238">DNA-binding</keyword>
<evidence type="ECO:0000256" key="4">
    <source>
        <dbReference type="ARBA" id="ARBA00023172"/>
    </source>
</evidence>
<keyword evidence="4" id="KW-0233">DNA recombination</keyword>
<evidence type="ECO:0000259" key="6">
    <source>
        <dbReference type="PROSITE" id="PS51736"/>
    </source>
</evidence>
<dbReference type="Pfam" id="PF18010">
    <property type="entry name" value="HTH_49"/>
    <property type="match status" value="1"/>
</dbReference>
<feature type="domain" description="Resolvase/invertase-type recombinase catalytic" evidence="6">
    <location>
        <begin position="1"/>
        <end position="140"/>
    </location>
</feature>
<dbReference type="Pfam" id="PF00239">
    <property type="entry name" value="Resolvase"/>
    <property type="match status" value="1"/>
</dbReference>
<dbReference type="Gene3D" id="3.40.50.1390">
    <property type="entry name" value="Resolvase, N-terminal catalytic domain"/>
    <property type="match status" value="1"/>
</dbReference>
<proteinExistence type="inferred from homology"/>
<dbReference type="SUPFAM" id="SSF53041">
    <property type="entry name" value="Resolvase-like"/>
    <property type="match status" value="1"/>
</dbReference>
<name>A0ABM8YAQ3_9BACI</name>
<sequence length="192" mass="22063">MIYGYARVSTYGQAKDGNSLKDQLRILEGYNCNEIVQEAFTGKTTDRPMFKELVDKLQNGDTLVVTKLDRFARTLIEGEKIITELIDRGVKVIIDNMGMILDNTSSSKLMRQIFFAFAEYERNMIVERTQSGKAIAKQRTDFREGRPNKYTKKQIEHALKLLETHSYKEVENMTGISKSTLIRAKKKQQAIL</sequence>
<dbReference type="Proteomes" id="UP000789423">
    <property type="component" value="Unassembled WGS sequence"/>
</dbReference>
<dbReference type="EMBL" id="CAKJTI010000007">
    <property type="protein sequence ID" value="CAG9612811.1"/>
    <property type="molecule type" value="Genomic_DNA"/>
</dbReference>
<dbReference type="InterPro" id="IPR006118">
    <property type="entry name" value="Recombinase_CS"/>
</dbReference>
<feature type="active site" description="O-(5'-phospho-DNA)-serine intermediate" evidence="5">
    <location>
        <position position="9"/>
    </location>
</feature>
<evidence type="ECO:0000256" key="2">
    <source>
        <dbReference type="ARBA" id="ARBA00022908"/>
    </source>
</evidence>
<evidence type="ECO:0000313" key="7">
    <source>
        <dbReference type="EMBL" id="CAG9612811.1"/>
    </source>
</evidence>
<dbReference type="PANTHER" id="PTHR30461">
    <property type="entry name" value="DNA-INVERTASE FROM LAMBDOID PROPHAGE"/>
    <property type="match status" value="1"/>
</dbReference>
<dbReference type="PANTHER" id="PTHR30461:SF2">
    <property type="entry name" value="SERINE RECOMBINASE PINE-RELATED"/>
    <property type="match status" value="1"/>
</dbReference>
<comment type="similarity">
    <text evidence="1">Belongs to the site-specific recombinase resolvase family.</text>
</comment>
<dbReference type="SMART" id="SM00857">
    <property type="entry name" value="Resolvase"/>
    <property type="match status" value="1"/>
</dbReference>